<sequence>MKADHVRKKGLCCGLLSLAVMSGVTLPAAAHAADAATMKAASIDGKVNVQAEAMQQWFGGDGTYSSKTQMYSYMPNDVSAVIQKVGPSVISILCIVEGSEEGKDYRLGSGFVVREDGWIVTNAHVVKGASNLQVVTSDGTAYSVQKWYADEAIDLAMLQIKASGLKPVTFMKQAPQVGDPVVALGTPGSFRLRNSATLGIVNGIGRSYTGEPPSWSYDYKKIQTDAALNPGSSGGPLFNMKGEVIGVNTQKGIGDDIDNLGFAIPADTVQMAIRHFMNYGKIKRADLGIELEEDYAASEGLPGAELLRVTAVQSEAAKQAGIREGDVLYAVDGQQVMTKTDIIEALKLRLPGQRVSLTMQSDGDVVERTVALVEG</sequence>
<dbReference type="InterPro" id="IPR009003">
    <property type="entry name" value="Peptidase_S1_PA"/>
</dbReference>
<name>M9LMI3_PAEPP</name>
<dbReference type="InterPro" id="IPR001940">
    <property type="entry name" value="Peptidase_S1C"/>
</dbReference>
<proteinExistence type="inferred from homology"/>
<dbReference type="PRINTS" id="PR00834">
    <property type="entry name" value="PROTEASES2C"/>
</dbReference>
<reference evidence="7 8" key="1">
    <citation type="submission" date="2012-10" db="EMBL/GenBank/DDBJ databases">
        <title>Draft Genome Sequence of Paenibacillus popilliae ATCC 14706T.</title>
        <authorList>
            <person name="Iiyama K."/>
            <person name="Mori K."/>
            <person name="Mon H."/>
            <person name="Chieda Y."/>
            <person name="Lee J.M."/>
            <person name="Kusakabe T."/>
            <person name="Tashiro K."/>
            <person name="Asano S."/>
            <person name="Yasunaga-Aoki C."/>
            <person name="Shimizu S."/>
        </authorList>
    </citation>
    <scope>NUCLEOTIDE SEQUENCE [LARGE SCALE GENOMIC DNA]</scope>
    <source>
        <strain evidence="7 8">ATCC 14706</strain>
    </source>
</reference>
<gene>
    <name evidence="7" type="ORF">PPOP_0716</name>
</gene>
<keyword evidence="8" id="KW-1185">Reference proteome</keyword>
<keyword evidence="3" id="KW-0378">Hydrolase</keyword>
<dbReference type="GO" id="GO:0004252">
    <property type="term" value="F:serine-type endopeptidase activity"/>
    <property type="evidence" value="ECO:0007669"/>
    <property type="project" value="InterPro"/>
</dbReference>
<evidence type="ECO:0000256" key="5">
    <source>
        <dbReference type="SAM" id="SignalP"/>
    </source>
</evidence>
<dbReference type="Gene3D" id="2.30.42.10">
    <property type="match status" value="1"/>
</dbReference>
<evidence type="ECO:0000313" key="7">
    <source>
        <dbReference type="EMBL" id="GAC41366.1"/>
    </source>
</evidence>
<protein>
    <submittedName>
        <fullName evidence="7">Trypsin-like serine protease</fullName>
    </submittedName>
</protein>
<dbReference type="SUPFAM" id="SSF50494">
    <property type="entry name" value="Trypsin-like serine proteases"/>
    <property type="match status" value="1"/>
</dbReference>
<dbReference type="Proteomes" id="UP000029453">
    <property type="component" value="Unassembled WGS sequence"/>
</dbReference>
<dbReference type="PROSITE" id="PS50106">
    <property type="entry name" value="PDZ"/>
    <property type="match status" value="1"/>
</dbReference>
<feature type="signal peptide" evidence="5">
    <location>
        <begin position="1"/>
        <end position="32"/>
    </location>
</feature>
<evidence type="ECO:0000256" key="1">
    <source>
        <dbReference type="ARBA" id="ARBA00010541"/>
    </source>
</evidence>
<evidence type="ECO:0000256" key="3">
    <source>
        <dbReference type="ARBA" id="ARBA00022801"/>
    </source>
</evidence>
<dbReference type="InterPro" id="IPR001478">
    <property type="entry name" value="PDZ"/>
</dbReference>
<dbReference type="PANTHER" id="PTHR22939:SF129">
    <property type="entry name" value="SERINE PROTEASE HTRA2, MITOCHONDRIAL"/>
    <property type="match status" value="1"/>
</dbReference>
<dbReference type="AlphaFoldDB" id="M9LMI3"/>
<evidence type="ECO:0000313" key="8">
    <source>
        <dbReference type="Proteomes" id="UP000029453"/>
    </source>
</evidence>
<dbReference type="OrthoDB" id="9758917at2"/>
<accession>M9LMI3</accession>
<comment type="caution">
    <text evidence="7">The sequence shown here is derived from an EMBL/GenBank/DDBJ whole genome shotgun (WGS) entry which is preliminary data.</text>
</comment>
<feature type="domain" description="PDZ" evidence="6">
    <location>
        <begin position="276"/>
        <end position="347"/>
    </location>
</feature>
<dbReference type="Gene3D" id="2.40.10.10">
    <property type="entry name" value="Trypsin-like serine proteases"/>
    <property type="match status" value="2"/>
</dbReference>
<evidence type="ECO:0000256" key="2">
    <source>
        <dbReference type="ARBA" id="ARBA00022670"/>
    </source>
</evidence>
<organism evidence="7 8">
    <name type="scientific">Paenibacillus popilliae ATCC 14706</name>
    <dbReference type="NCBI Taxonomy" id="1212764"/>
    <lineage>
        <taxon>Bacteria</taxon>
        <taxon>Bacillati</taxon>
        <taxon>Bacillota</taxon>
        <taxon>Bacilli</taxon>
        <taxon>Bacillales</taxon>
        <taxon>Paenibacillaceae</taxon>
        <taxon>Paenibacillus</taxon>
    </lineage>
</organism>
<dbReference type="Pfam" id="PF13365">
    <property type="entry name" value="Trypsin_2"/>
    <property type="match status" value="1"/>
</dbReference>
<dbReference type="RefSeq" id="WP_006284674.1">
    <property type="nucleotide sequence ID" value="NZ_BALG01000027.1"/>
</dbReference>
<dbReference type="EMBL" id="BALG01000027">
    <property type="protein sequence ID" value="GAC41366.1"/>
    <property type="molecule type" value="Genomic_DNA"/>
</dbReference>
<dbReference type="PANTHER" id="PTHR22939">
    <property type="entry name" value="SERINE PROTEASE FAMILY S1C HTRA-RELATED"/>
    <property type="match status" value="1"/>
</dbReference>
<dbReference type="SUPFAM" id="SSF50156">
    <property type="entry name" value="PDZ domain-like"/>
    <property type="match status" value="1"/>
</dbReference>
<comment type="similarity">
    <text evidence="1">Belongs to the peptidase S1C family.</text>
</comment>
<feature type="chain" id="PRO_5004100185" evidence="5">
    <location>
        <begin position="33"/>
        <end position="375"/>
    </location>
</feature>
<keyword evidence="5" id="KW-0732">Signal</keyword>
<keyword evidence="2 7" id="KW-0645">Protease</keyword>
<evidence type="ECO:0000256" key="4">
    <source>
        <dbReference type="ARBA" id="ARBA00022825"/>
    </source>
</evidence>
<dbReference type="SMART" id="SM00228">
    <property type="entry name" value="PDZ"/>
    <property type="match status" value="1"/>
</dbReference>
<dbReference type="InterPro" id="IPR043504">
    <property type="entry name" value="Peptidase_S1_PA_chymotrypsin"/>
</dbReference>
<dbReference type="GO" id="GO:0006508">
    <property type="term" value="P:proteolysis"/>
    <property type="evidence" value="ECO:0007669"/>
    <property type="project" value="UniProtKB-KW"/>
</dbReference>
<evidence type="ECO:0000259" key="6">
    <source>
        <dbReference type="PROSITE" id="PS50106"/>
    </source>
</evidence>
<dbReference type="InterPro" id="IPR036034">
    <property type="entry name" value="PDZ_sf"/>
</dbReference>
<keyword evidence="4" id="KW-0720">Serine protease</keyword>
<dbReference type="Pfam" id="PF13180">
    <property type="entry name" value="PDZ_2"/>
    <property type="match status" value="1"/>
</dbReference>